<dbReference type="GO" id="GO:0006529">
    <property type="term" value="P:asparagine biosynthetic process"/>
    <property type="evidence" value="ECO:0007669"/>
    <property type="project" value="UniProtKB-KW"/>
</dbReference>
<dbReference type="InterPro" id="IPR001962">
    <property type="entry name" value="Asn_synthase"/>
</dbReference>
<accession>A0AA40SYI8</accession>
<dbReference type="Gene3D" id="3.60.20.10">
    <property type="entry name" value="Glutamine Phosphoribosylpyrophosphate, subunit 1, domain 1"/>
    <property type="match status" value="1"/>
</dbReference>
<dbReference type="InterPro" id="IPR029055">
    <property type="entry name" value="Ntn_hydrolases_N"/>
</dbReference>
<evidence type="ECO:0000256" key="2">
    <source>
        <dbReference type="ARBA" id="ARBA00012737"/>
    </source>
</evidence>
<evidence type="ECO:0000313" key="7">
    <source>
        <dbReference type="Proteomes" id="UP001165986"/>
    </source>
</evidence>
<dbReference type="Gene3D" id="3.40.50.620">
    <property type="entry name" value="HUPs"/>
    <property type="match status" value="1"/>
</dbReference>
<feature type="domain" description="Asparagine synthetase" evidence="5">
    <location>
        <begin position="205"/>
        <end position="604"/>
    </location>
</feature>
<keyword evidence="3" id="KW-0028">Amino-acid biosynthesis</keyword>
<reference evidence="6" key="1">
    <citation type="submission" date="2019-07" db="EMBL/GenBank/DDBJ databases">
        <title>Toxilogical consequences of a new and cryptic species of cyanobacteria (Komarekiella delphini-convector) recovered from the epidermis of a bottlenose dolphin and 1500 ft. in the air.</title>
        <authorList>
            <person name="Brown A.O."/>
            <person name="Dvorak P."/>
            <person name="Villanueva C.D."/>
            <person name="Foss A.J."/>
            <person name="Garvey A.D."/>
            <person name="Gibson Q.A."/>
            <person name="Johansen J.R."/>
            <person name="Casamatta D.A."/>
        </authorList>
    </citation>
    <scope>NUCLEOTIDE SEQUENCE</scope>
    <source>
        <strain evidence="6">SJRDD-AB1</strain>
    </source>
</reference>
<comment type="pathway">
    <text evidence="1">Amino-acid biosynthesis; L-asparagine biosynthesis; L-asparagine from L-aspartate (L-Gln route): step 1/1.</text>
</comment>
<dbReference type="PANTHER" id="PTHR43284">
    <property type="entry name" value="ASPARAGINE SYNTHETASE (GLUTAMINE-HYDROLYZING)"/>
    <property type="match status" value="1"/>
</dbReference>
<dbReference type="GO" id="GO:0004066">
    <property type="term" value="F:asparagine synthase (glutamine-hydrolyzing) activity"/>
    <property type="evidence" value="ECO:0007669"/>
    <property type="project" value="UniProtKB-EC"/>
</dbReference>
<dbReference type="EMBL" id="VJXY01000019">
    <property type="protein sequence ID" value="MBD6617648.1"/>
    <property type="molecule type" value="Genomic_DNA"/>
</dbReference>
<dbReference type="RefSeq" id="WP_191758870.1">
    <property type="nucleotide sequence ID" value="NZ_VJXY01000019.1"/>
</dbReference>
<gene>
    <name evidence="6" type="ORF">FNW02_17895</name>
</gene>
<dbReference type="Proteomes" id="UP001165986">
    <property type="component" value="Unassembled WGS sequence"/>
</dbReference>
<dbReference type="EC" id="6.3.5.4" evidence="2"/>
<proteinExistence type="predicted"/>
<evidence type="ECO:0000313" key="6">
    <source>
        <dbReference type="EMBL" id="MBD6617648.1"/>
    </source>
</evidence>
<sequence>MKHWFCGFVTQDNNSLTKLPKPLSGKLLWRGKNYLWICGNWKKEQVITVSEYLTQMAIVGSCLASHETVIKLFQKAVKEGEYSQLMKLPGNYNLIIQDNIDTYIFVDAAGIKSAFYAVYNSVIVYSSLGIAIQELLKSELDQSWLATFLTGMGTLSLVQKRTPFCDVQPIPAGHYLHISSGKLRCNRYWYKPQEYKAFPDAAQDLREQLLTAVEGRVYLYGNISSDLSGGFDSTTLALIAARYLASQDKQLMTITEKTFSATQSSDVKYAQQAASLYPNINAVMIEEHELPSEYSGLESVPLIDAPDPLVLDMTRTNYVMKIIKSTGSQLHLNGEGGDVVLSSTYCYCVNLLKRVQVVTFLQHIYGWSRLENCSTFSLIRDFINLSFGSYRSWLFQEIKKIQVNNYLHKTTNNLLTTEQFIGWDSIPEFMSWHTNKVVDIVLEELYKWVIIAAPFANTPGEHQTIADIQSMGFTIKAEQQIADIYDIILESPYLDSLVINACLYAKPEERTSPFAYKPLLIKAFQKDFPQNIFIRNTKGDYTADEFADLRKNRTIIKEVLNTSILADMGLIDINKIQTATQSFSMGFLAGLPLFNHTLALEIWLRSFVQKKNSFWLQED</sequence>
<evidence type="ECO:0000256" key="1">
    <source>
        <dbReference type="ARBA" id="ARBA00005187"/>
    </source>
</evidence>
<protein>
    <recommendedName>
        <fullName evidence="2">asparagine synthase (glutamine-hydrolyzing)</fullName>
        <ecNumber evidence="2">6.3.5.4</ecNumber>
    </recommendedName>
</protein>
<dbReference type="InterPro" id="IPR051786">
    <property type="entry name" value="ASN_synthetase/amidase"/>
</dbReference>
<keyword evidence="7" id="KW-1185">Reference proteome</keyword>
<dbReference type="NCBIfam" id="NF033561">
    <property type="entry name" value="macrolact_Ik_Al"/>
    <property type="match status" value="1"/>
</dbReference>
<evidence type="ECO:0000256" key="3">
    <source>
        <dbReference type="ARBA" id="ARBA00022888"/>
    </source>
</evidence>
<dbReference type="SUPFAM" id="SSF52402">
    <property type="entry name" value="Adenine nucleotide alpha hydrolases-like"/>
    <property type="match status" value="1"/>
</dbReference>
<evidence type="ECO:0000256" key="4">
    <source>
        <dbReference type="ARBA" id="ARBA00048741"/>
    </source>
</evidence>
<evidence type="ECO:0000259" key="5">
    <source>
        <dbReference type="Pfam" id="PF00733"/>
    </source>
</evidence>
<keyword evidence="3" id="KW-0061">Asparagine biosynthesis</keyword>
<dbReference type="PANTHER" id="PTHR43284:SF1">
    <property type="entry name" value="ASPARAGINE SYNTHETASE"/>
    <property type="match status" value="1"/>
</dbReference>
<dbReference type="Pfam" id="PF00733">
    <property type="entry name" value="Asn_synthase"/>
    <property type="match status" value="1"/>
</dbReference>
<dbReference type="InterPro" id="IPR014729">
    <property type="entry name" value="Rossmann-like_a/b/a_fold"/>
</dbReference>
<name>A0AA40SYI8_9NOST</name>
<dbReference type="SUPFAM" id="SSF56235">
    <property type="entry name" value="N-terminal nucleophile aminohydrolases (Ntn hydrolases)"/>
    <property type="match status" value="1"/>
</dbReference>
<organism evidence="6 7">
    <name type="scientific">Komarekiella delphini-convector SJRDD-AB1</name>
    <dbReference type="NCBI Taxonomy" id="2593771"/>
    <lineage>
        <taxon>Bacteria</taxon>
        <taxon>Bacillati</taxon>
        <taxon>Cyanobacteriota</taxon>
        <taxon>Cyanophyceae</taxon>
        <taxon>Nostocales</taxon>
        <taxon>Nostocaceae</taxon>
        <taxon>Komarekiella</taxon>
        <taxon>Komarekiella delphini-convector</taxon>
    </lineage>
</organism>
<comment type="caution">
    <text evidence="6">The sequence shown here is derived from an EMBL/GenBank/DDBJ whole genome shotgun (WGS) entry which is preliminary data.</text>
</comment>
<comment type="catalytic activity">
    <reaction evidence="4">
        <text>L-aspartate + L-glutamine + ATP + H2O = L-asparagine + L-glutamate + AMP + diphosphate + H(+)</text>
        <dbReference type="Rhea" id="RHEA:12228"/>
        <dbReference type="ChEBI" id="CHEBI:15377"/>
        <dbReference type="ChEBI" id="CHEBI:15378"/>
        <dbReference type="ChEBI" id="CHEBI:29985"/>
        <dbReference type="ChEBI" id="CHEBI:29991"/>
        <dbReference type="ChEBI" id="CHEBI:30616"/>
        <dbReference type="ChEBI" id="CHEBI:33019"/>
        <dbReference type="ChEBI" id="CHEBI:58048"/>
        <dbReference type="ChEBI" id="CHEBI:58359"/>
        <dbReference type="ChEBI" id="CHEBI:456215"/>
        <dbReference type="EC" id="6.3.5.4"/>
    </reaction>
</comment>
<dbReference type="AlphaFoldDB" id="A0AA40SYI8"/>